<dbReference type="AlphaFoldDB" id="A0A437ST42"/>
<dbReference type="RefSeq" id="WP_103661957.1">
    <property type="nucleotide sequence ID" value="NZ_ML136902.1"/>
</dbReference>
<reference evidence="1 2" key="1">
    <citation type="submission" date="2018-12" db="EMBL/GenBank/DDBJ databases">
        <authorList>
            <person name="Meng J."/>
        </authorList>
    </citation>
    <scope>NUCLEOTIDE SEQUENCE [LARGE SCALE GENOMIC DNA]</scope>
    <source>
        <strain evidence="1 2">HT111-2</strain>
    </source>
</reference>
<evidence type="ECO:0000313" key="2">
    <source>
        <dbReference type="Proteomes" id="UP000288291"/>
    </source>
</evidence>
<keyword evidence="2" id="KW-1185">Reference proteome</keyword>
<gene>
    <name evidence="1" type="ORF">EJK17_09760</name>
</gene>
<name>A0A437ST42_9LACO</name>
<sequence length="146" mass="15989">MASPYNSAKTGYMDSYNAAHAKVMINGIPVYGFGQDDMVSVSFSQDRQSFSQDPQGTGVRSINNKTGATITVNLSVMSPARKMMTALLNNTEEFKFDFADDSVHFYSNYCFINKSPDYQAGNTAGNRAWAITAINLMEDSVGGNDY</sequence>
<comment type="caution">
    <text evidence="1">The sequence shown here is derived from an EMBL/GenBank/DDBJ whole genome shotgun (WGS) entry which is preliminary data.</text>
</comment>
<proteinExistence type="predicted"/>
<evidence type="ECO:0000313" key="1">
    <source>
        <dbReference type="EMBL" id="RVU70012.1"/>
    </source>
</evidence>
<dbReference type="Proteomes" id="UP000288291">
    <property type="component" value="Unassembled WGS sequence"/>
</dbReference>
<accession>A0A437ST42</accession>
<dbReference type="EMBL" id="RXIA01000034">
    <property type="protein sequence ID" value="RVU70012.1"/>
    <property type="molecule type" value="Genomic_DNA"/>
</dbReference>
<organism evidence="1 2">
    <name type="scientific">Lactobacillus xujianguonis</name>
    <dbReference type="NCBI Taxonomy" id="2495899"/>
    <lineage>
        <taxon>Bacteria</taxon>
        <taxon>Bacillati</taxon>
        <taxon>Bacillota</taxon>
        <taxon>Bacilli</taxon>
        <taxon>Lactobacillales</taxon>
        <taxon>Lactobacillaceae</taxon>
        <taxon>Lactobacillus</taxon>
    </lineage>
</organism>
<protein>
    <recommendedName>
        <fullName evidence="3">DUF3277 family protein</fullName>
    </recommendedName>
</protein>
<evidence type="ECO:0008006" key="3">
    <source>
        <dbReference type="Google" id="ProtNLM"/>
    </source>
</evidence>